<sequence length="78" mass="8665">MAISLLQPTTFLALLTTTPTRATAETSHRAEEASQVWFGFSLMLHFVQGVFGFSLSLPNTPIAICSFSFIFCFYHLAM</sequence>
<dbReference type="HOGENOM" id="CLU_2626114_0_0_1"/>
<dbReference type="EnsemblPlants" id="OMERI06G20120.1">
    <property type="protein sequence ID" value="OMERI06G20120.1"/>
    <property type="gene ID" value="OMERI06G20120"/>
</dbReference>
<reference evidence="3" key="1">
    <citation type="submission" date="2015-04" db="UniProtKB">
        <authorList>
            <consortium name="EnsemblPlants"/>
        </authorList>
    </citation>
    <scope>IDENTIFICATION</scope>
</reference>
<evidence type="ECO:0000313" key="4">
    <source>
        <dbReference type="Proteomes" id="UP000008021"/>
    </source>
</evidence>
<name>A0A0E0E3C4_9ORYZ</name>
<protein>
    <recommendedName>
        <fullName evidence="5">Secreted protein</fullName>
    </recommendedName>
</protein>
<dbReference type="AlphaFoldDB" id="A0A0E0E3C4"/>
<proteinExistence type="predicted"/>
<feature type="transmembrane region" description="Helical" evidence="1">
    <location>
        <begin position="60"/>
        <end position="77"/>
    </location>
</feature>
<dbReference type="Proteomes" id="UP000008021">
    <property type="component" value="Chromosome 6"/>
</dbReference>
<evidence type="ECO:0008006" key="5">
    <source>
        <dbReference type="Google" id="ProtNLM"/>
    </source>
</evidence>
<reference evidence="3" key="2">
    <citation type="submission" date="2018-05" db="EMBL/GenBank/DDBJ databases">
        <title>OmerRS3 (Oryza meridionalis Reference Sequence Version 3).</title>
        <authorList>
            <person name="Zhang J."/>
            <person name="Kudrna D."/>
            <person name="Lee S."/>
            <person name="Talag J."/>
            <person name="Welchert J."/>
            <person name="Wing R.A."/>
        </authorList>
    </citation>
    <scope>NUCLEOTIDE SEQUENCE [LARGE SCALE GENOMIC DNA]</scope>
    <source>
        <strain evidence="3">cv. OR44</strain>
    </source>
</reference>
<keyword evidence="1" id="KW-0472">Membrane</keyword>
<organism evidence="3">
    <name type="scientific">Oryza meridionalis</name>
    <dbReference type="NCBI Taxonomy" id="40149"/>
    <lineage>
        <taxon>Eukaryota</taxon>
        <taxon>Viridiplantae</taxon>
        <taxon>Streptophyta</taxon>
        <taxon>Embryophyta</taxon>
        <taxon>Tracheophyta</taxon>
        <taxon>Spermatophyta</taxon>
        <taxon>Magnoliopsida</taxon>
        <taxon>Liliopsida</taxon>
        <taxon>Poales</taxon>
        <taxon>Poaceae</taxon>
        <taxon>BOP clade</taxon>
        <taxon>Oryzoideae</taxon>
        <taxon>Oryzeae</taxon>
        <taxon>Oryzinae</taxon>
        <taxon>Oryza</taxon>
    </lineage>
</organism>
<accession>A0A0E0E3C4</accession>
<evidence type="ECO:0000256" key="1">
    <source>
        <dbReference type="SAM" id="Phobius"/>
    </source>
</evidence>
<feature type="signal peptide" evidence="2">
    <location>
        <begin position="1"/>
        <end position="24"/>
    </location>
</feature>
<keyword evidence="1" id="KW-1133">Transmembrane helix</keyword>
<evidence type="ECO:0000256" key="2">
    <source>
        <dbReference type="SAM" id="SignalP"/>
    </source>
</evidence>
<dbReference type="Gramene" id="OMERI06G20120.1">
    <property type="protein sequence ID" value="OMERI06G20120.1"/>
    <property type="gene ID" value="OMERI06G20120"/>
</dbReference>
<keyword evidence="1" id="KW-0812">Transmembrane</keyword>
<keyword evidence="4" id="KW-1185">Reference proteome</keyword>
<keyword evidence="2" id="KW-0732">Signal</keyword>
<feature type="chain" id="PRO_5002357814" description="Secreted protein" evidence="2">
    <location>
        <begin position="25"/>
        <end position="78"/>
    </location>
</feature>
<evidence type="ECO:0000313" key="3">
    <source>
        <dbReference type="EnsemblPlants" id="OMERI06G20120.1"/>
    </source>
</evidence>